<keyword evidence="6 9" id="KW-0804">Transcription</keyword>
<feature type="compositionally biased region" description="Basic and acidic residues" evidence="10">
    <location>
        <begin position="1227"/>
        <end position="1248"/>
    </location>
</feature>
<evidence type="ECO:0000313" key="12">
    <source>
        <dbReference type="Proteomes" id="UP000695000"/>
    </source>
</evidence>
<feature type="region of interest" description="Disordered" evidence="10">
    <location>
        <begin position="1049"/>
        <end position="1253"/>
    </location>
</feature>
<dbReference type="InterPro" id="IPR051999">
    <property type="entry name" value="Mediator_complex_subunit_1"/>
</dbReference>
<feature type="region of interest" description="Disordered" evidence="10">
    <location>
        <begin position="622"/>
        <end position="689"/>
    </location>
</feature>
<comment type="subcellular location">
    <subcellularLocation>
        <location evidence="1 9">Nucleus</location>
    </subcellularLocation>
</comment>
<feature type="region of interest" description="Disordered" evidence="10">
    <location>
        <begin position="1345"/>
        <end position="1373"/>
    </location>
</feature>
<feature type="region of interest" description="Disordered" evidence="10">
    <location>
        <begin position="1439"/>
        <end position="1458"/>
    </location>
</feature>
<accession>A0ABM1NDU9</accession>
<evidence type="ECO:0000256" key="9">
    <source>
        <dbReference type="RuleBase" id="RU364059"/>
    </source>
</evidence>
<feature type="compositionally biased region" description="Polar residues" evidence="10">
    <location>
        <begin position="978"/>
        <end position="992"/>
    </location>
</feature>
<keyword evidence="5 9" id="KW-0010">Activator</keyword>
<evidence type="ECO:0000256" key="6">
    <source>
        <dbReference type="ARBA" id="ARBA00023163"/>
    </source>
</evidence>
<keyword evidence="12" id="KW-1185">Reference proteome</keyword>
<comment type="similarity">
    <text evidence="2 9">Belongs to the Mediator complex subunit 1 family.</text>
</comment>
<feature type="region of interest" description="Disordered" evidence="10">
    <location>
        <begin position="720"/>
        <end position="746"/>
    </location>
</feature>
<keyword evidence="7 9" id="KW-0539">Nucleus</keyword>
<feature type="compositionally biased region" description="Basic and acidic residues" evidence="10">
    <location>
        <begin position="798"/>
        <end position="818"/>
    </location>
</feature>
<name>A0ABM1NDU9_NICVS</name>
<evidence type="ECO:0000256" key="8">
    <source>
        <dbReference type="ARBA" id="ARBA00031254"/>
    </source>
</evidence>
<feature type="compositionally biased region" description="Low complexity" evidence="10">
    <location>
        <begin position="1108"/>
        <end position="1117"/>
    </location>
</feature>
<dbReference type="RefSeq" id="XP_017784999.1">
    <property type="nucleotide sequence ID" value="XM_017929510.1"/>
</dbReference>
<evidence type="ECO:0000256" key="3">
    <source>
        <dbReference type="ARBA" id="ARBA00020612"/>
    </source>
</evidence>
<feature type="region of interest" description="Disordered" evidence="10">
    <location>
        <begin position="540"/>
        <end position="571"/>
    </location>
</feature>
<dbReference type="Pfam" id="PF10744">
    <property type="entry name" value="Med1"/>
    <property type="match status" value="1"/>
</dbReference>
<evidence type="ECO:0000259" key="11">
    <source>
        <dbReference type="Pfam" id="PF10744"/>
    </source>
</evidence>
<evidence type="ECO:0000256" key="2">
    <source>
        <dbReference type="ARBA" id="ARBA00006210"/>
    </source>
</evidence>
<feature type="compositionally biased region" description="Basic and acidic residues" evidence="10">
    <location>
        <begin position="959"/>
        <end position="976"/>
    </location>
</feature>
<gene>
    <name evidence="13" type="primary">LOC108568430</name>
</gene>
<dbReference type="Proteomes" id="UP000695000">
    <property type="component" value="Unplaced"/>
</dbReference>
<comment type="function">
    <text evidence="9">Component of the Mediator complex, a coactivator involved in the regulated transcription of nearly all RNA polymerase II-dependent genes. Mediator functions as a bridge to convey information from gene-specific regulatory proteins to the basal RNA polymerase II transcription machinery. Mediator is recruited to promoters by direct interactions with regulatory proteins and serves as a scaffold for the assembly of a functional preinitiation complex with RNA polymerase II and the general transcription factors.</text>
</comment>
<feature type="compositionally biased region" description="Low complexity" evidence="10">
    <location>
        <begin position="774"/>
        <end position="795"/>
    </location>
</feature>
<feature type="domain" description="Mediator complex subunit Med1" evidence="11">
    <location>
        <begin position="68"/>
        <end position="427"/>
    </location>
</feature>
<evidence type="ECO:0000256" key="5">
    <source>
        <dbReference type="ARBA" id="ARBA00023159"/>
    </source>
</evidence>
<keyword evidence="4 9" id="KW-0805">Transcription regulation</keyword>
<evidence type="ECO:0000256" key="7">
    <source>
        <dbReference type="ARBA" id="ARBA00023242"/>
    </source>
</evidence>
<feature type="compositionally biased region" description="Polar residues" evidence="10">
    <location>
        <begin position="864"/>
        <end position="891"/>
    </location>
</feature>
<feature type="compositionally biased region" description="Basic and acidic residues" evidence="10">
    <location>
        <begin position="1071"/>
        <end position="1093"/>
    </location>
</feature>
<organism evidence="12 13">
    <name type="scientific">Nicrophorus vespilloides</name>
    <name type="common">Boreal carrion beetle</name>
    <dbReference type="NCBI Taxonomy" id="110193"/>
    <lineage>
        <taxon>Eukaryota</taxon>
        <taxon>Metazoa</taxon>
        <taxon>Ecdysozoa</taxon>
        <taxon>Arthropoda</taxon>
        <taxon>Hexapoda</taxon>
        <taxon>Insecta</taxon>
        <taxon>Pterygota</taxon>
        <taxon>Neoptera</taxon>
        <taxon>Endopterygota</taxon>
        <taxon>Coleoptera</taxon>
        <taxon>Polyphaga</taxon>
        <taxon>Staphyliniformia</taxon>
        <taxon>Silphidae</taxon>
        <taxon>Nicrophorinae</taxon>
        <taxon>Nicrophorus</taxon>
    </lineage>
</organism>
<feature type="compositionally biased region" description="Polar residues" evidence="10">
    <location>
        <begin position="1133"/>
        <end position="1145"/>
    </location>
</feature>
<dbReference type="PANTHER" id="PTHR12881">
    <property type="entry name" value="MEDIATOR OF RNA POLYMERASE II TRANSCRIPTION SUBUNIT 1"/>
    <property type="match status" value="1"/>
</dbReference>
<proteinExistence type="inferred from homology"/>
<feature type="compositionally biased region" description="Low complexity" evidence="10">
    <location>
        <begin position="1146"/>
        <end position="1192"/>
    </location>
</feature>
<dbReference type="GeneID" id="108568430"/>
<feature type="compositionally biased region" description="Polar residues" evidence="10">
    <location>
        <begin position="659"/>
        <end position="682"/>
    </location>
</feature>
<evidence type="ECO:0000256" key="10">
    <source>
        <dbReference type="SAM" id="MobiDB-lite"/>
    </source>
</evidence>
<feature type="compositionally biased region" description="Low complexity" evidence="10">
    <location>
        <begin position="1217"/>
        <end position="1226"/>
    </location>
</feature>
<evidence type="ECO:0000256" key="4">
    <source>
        <dbReference type="ARBA" id="ARBA00023015"/>
    </source>
</evidence>
<feature type="compositionally biased region" description="Low complexity" evidence="10">
    <location>
        <begin position="924"/>
        <end position="943"/>
    </location>
</feature>
<sequence>MSRIANGSTNAQLQIMDKNKDWQLELLMEKLRSKAPHFKSFVETSKNVRMTLLDKRYALDSVEKSQHQKCLDTLQHSIKVTSLQSMVERLESLTRQLGLKFVQRLCQNPTGYELFITSDVFYLEIILQESGAVHDVKVHHEGKEPQNCQELVECLTKGDFSDFTAQLEGFASIYQLNAEKKVKCKAFSALQSLEADLCTLAQLQTFIKEPFNVLYKSPVGILEKRRGGHAMKLTYFVSPYDLINKDRGDIDPIAIDGIISKNLGYNVTVYMEGSTAHKLQTSTLITVNRNHNGKGTPSYAPLSSQNSAVIPACFVLRLNKSMPICLNLIHQIQQITELDCADISAARPMLSLIATHCSDGKLDTGNNRACFVTLPDQSHCYFMTENKNMQGVLVNNIPFTHPGHVAQILVILRQQALFNTVISSCIRPNSRQDYESMIMLEVSALSWTHISVSLEHPLEESMATAEMDLSDVSNLTCRIHSPGTPPPPNSPDVASDITTKVFNRCFSIPVTMRAILMYWDKQIVRKNHYGGHENFNLPLGSGDPGGRNGNSGNNIGDFDGKIKQEPSSHGGMNLPLMSHPHQGMFLSETLMSSANFTNFQTAADSAAVLTNIELTNILAGNEKPKRSSKRKANDDLWKGSSKTRKAGGGDDDGLLDASSCDSTSRSTPLSQETVSEIPTPNSGLGFHSDLELSALDPSELLGDKDNAPEFDQDDLGDVEEILSGKSRKGDKLSPLGDFGDKLVPPSVSITPIPQVSGFGTNQQGCMDHRPGIEIIPISTTATTLPSSITITPISSQAKGEERSKDKKSNKSRSDDKNKMEKKKKRKREESPMGPPEKIPTKQDPLTKPVSVSIKPAESPPLPSITPNSPNMIRKFSQSPTHNRTMSLSGKLSPSMMKPGLKTHSPKHSPAHVPSSPKHGLPAISSPKSHSPKHPSTSGSGKPSMSTLKNAANSPSSKSGESKNKSKDSSREKDKKTSGSNFSVNSTTKNKSSFKVKPLDLNAVVEIPTPDGLSSPGGMDLSKSAVPNQMRNRNKACLSAIVDKLKSAQHCDIPSSDNNKCKERTGQISKTDMSKNTKTGEPKNPEYMVKHSSDLKVTINKTRMKEPASSKSSNMKSSGTGLKPGVNSGPASKKPQQVAQKTGIVNSTSASGGSSSYSSGSSFKSSTKVPSTKSSSSSGSGSSSLGTNMSKSKIGLPKTSSSSSITDMRVKDRPKLNKSSSEKSIFSSRERKGSPTQQPREESENEKAYKTLSNYATPLTTEGVSKQFDKKFQIPKLSARSSEDKKLLTNKVNTDMNNITRPEASKIYDMFSKGELPKYPLAVPTPKMFDGNMEVKIRNSMNANSLSISARSSSPKLPKDMDNSSDGAIDDKKTMSKDDLNFKMHFPISASKNFQSASEPLSLSTKSIDLTSKFIAPAPKDDIKKDGGKKLEDGLLDYSKLDKSVPLGPPNSYPASPSVSVHIVKSPAPSPLINPSPHSASPGITDDELMDEALVGLGK</sequence>
<feature type="region of interest" description="Disordered" evidence="10">
    <location>
        <begin position="1464"/>
        <end position="1485"/>
    </location>
</feature>
<reference evidence="13" key="1">
    <citation type="submission" date="2025-08" db="UniProtKB">
        <authorList>
            <consortium name="RefSeq"/>
        </authorList>
    </citation>
    <scope>IDENTIFICATION</scope>
    <source>
        <tissue evidence="13">Whole Larva</tissue>
    </source>
</reference>
<evidence type="ECO:0000256" key="1">
    <source>
        <dbReference type="ARBA" id="ARBA00004123"/>
    </source>
</evidence>
<evidence type="ECO:0000313" key="13">
    <source>
        <dbReference type="RefSeq" id="XP_017784999.1"/>
    </source>
</evidence>
<feature type="region of interest" description="Disordered" evidence="10">
    <location>
        <begin position="772"/>
        <end position="998"/>
    </location>
</feature>
<protein>
    <recommendedName>
        <fullName evidence="3 9">Mediator of RNA polymerase II transcription subunit 1</fullName>
    </recommendedName>
    <alternativeName>
        <fullName evidence="8 9">Mediator complex subunit 1</fullName>
    </alternativeName>
</protein>
<dbReference type="PANTHER" id="PTHR12881:SF10">
    <property type="entry name" value="MEDIATOR OF RNA POLYMERASE II TRANSCRIPTION SUBUNIT 1"/>
    <property type="match status" value="1"/>
</dbReference>
<dbReference type="InterPro" id="IPR019680">
    <property type="entry name" value="Mediator_Med1"/>
</dbReference>